<evidence type="ECO:0000313" key="2">
    <source>
        <dbReference type="EMBL" id="UWN56857.1"/>
    </source>
</evidence>
<dbReference type="Gene3D" id="3.60.10.10">
    <property type="entry name" value="Endonuclease/exonuclease/phosphatase"/>
    <property type="match status" value="1"/>
</dbReference>
<protein>
    <submittedName>
        <fullName evidence="2">Endonuclease/exonuclease/phosphatase family protein</fullName>
    </submittedName>
</protein>
<dbReference type="GeneID" id="82891949"/>
<organism evidence="2 3">
    <name type="scientific">Alistipes ihumii AP11</name>
    <dbReference type="NCBI Taxonomy" id="1211813"/>
    <lineage>
        <taxon>Bacteria</taxon>
        <taxon>Pseudomonadati</taxon>
        <taxon>Bacteroidota</taxon>
        <taxon>Bacteroidia</taxon>
        <taxon>Bacteroidales</taxon>
        <taxon>Rikenellaceae</taxon>
        <taxon>Alistipes</taxon>
    </lineage>
</organism>
<dbReference type="EMBL" id="CP102294">
    <property type="protein sequence ID" value="UWN56857.1"/>
    <property type="molecule type" value="Genomic_DNA"/>
</dbReference>
<feature type="domain" description="Endonuclease/exonuclease/phosphatase" evidence="1">
    <location>
        <begin position="59"/>
        <end position="345"/>
    </location>
</feature>
<dbReference type="Pfam" id="PF03372">
    <property type="entry name" value="Exo_endo_phos"/>
    <property type="match status" value="1"/>
</dbReference>
<evidence type="ECO:0000259" key="1">
    <source>
        <dbReference type="Pfam" id="PF03372"/>
    </source>
</evidence>
<keyword evidence="2" id="KW-0540">Nuclease</keyword>
<dbReference type="GO" id="GO:0004519">
    <property type="term" value="F:endonuclease activity"/>
    <property type="evidence" value="ECO:0007669"/>
    <property type="project" value="UniProtKB-KW"/>
</dbReference>
<dbReference type="InterPro" id="IPR051916">
    <property type="entry name" value="GPI-anchor_lipid_remodeler"/>
</dbReference>
<keyword evidence="2" id="KW-0378">Hydrolase</keyword>
<proteinExistence type="predicted"/>
<dbReference type="SUPFAM" id="SSF56219">
    <property type="entry name" value="DNase I-like"/>
    <property type="match status" value="1"/>
</dbReference>
<dbReference type="RefSeq" id="WP_259800659.1">
    <property type="nucleotide sequence ID" value="NZ_CP102294.1"/>
</dbReference>
<accession>A0ABY5UY72</accession>
<gene>
    <name evidence="2" type="ORF">NQ491_09405</name>
</gene>
<keyword evidence="3" id="KW-1185">Reference proteome</keyword>
<name>A0ABY5UY72_9BACT</name>
<dbReference type="Proteomes" id="UP001059295">
    <property type="component" value="Chromosome"/>
</dbReference>
<sequence>MILRKIFRAVGIGTALLAAAVALFIAVSWAVEYRPGERETTICCPEGEIVPLPDTLTILSWNIGYAGLGDNMDFFYDGGRRVRDSRERTARNLKEIVETISRVNPDIALLQEVDLDSRRSYRIREVDTLRAAFPGYTLAFAYNYKVCWVPVPLRAPLGRVQAGVVTLSRYAPVSTVRYGYPSAFGFPVRLFNLKRCLLEAEFVTRGGDTVWIGNTHNTAYDTGGMRSDEMRFLGELLRAASLRGVRSVTGGDWNQYPPGYEPSEEELSNRFFVPQAVDSSLIGPGFRFAYDPARPTLRYLDRPYVPSRASMERPTTTLTDFFLLSGGIRVLSVETLPLGFRSSDHDPVLLRIAWEKEADACR</sequence>
<dbReference type="InterPro" id="IPR005135">
    <property type="entry name" value="Endo/exonuclease/phosphatase"/>
</dbReference>
<dbReference type="PANTHER" id="PTHR14859:SF1">
    <property type="entry name" value="PGAP2-INTERACTING PROTEIN"/>
    <property type="match status" value="1"/>
</dbReference>
<keyword evidence="2" id="KW-0255">Endonuclease</keyword>
<dbReference type="InterPro" id="IPR036691">
    <property type="entry name" value="Endo/exonu/phosph_ase_sf"/>
</dbReference>
<reference evidence="2" key="1">
    <citation type="journal article" date="2022" name="Cell">
        <title>Design, construction, and in vivo augmentation of a complex gut microbiome.</title>
        <authorList>
            <person name="Cheng A.G."/>
            <person name="Ho P.Y."/>
            <person name="Aranda-Diaz A."/>
            <person name="Jain S."/>
            <person name="Yu F.B."/>
            <person name="Meng X."/>
            <person name="Wang M."/>
            <person name="Iakiviak M."/>
            <person name="Nagashima K."/>
            <person name="Zhao A."/>
            <person name="Murugkar P."/>
            <person name="Patil A."/>
            <person name="Atabakhsh K."/>
            <person name="Weakley A."/>
            <person name="Yan J."/>
            <person name="Brumbaugh A.R."/>
            <person name="Higginbottom S."/>
            <person name="Dimas A."/>
            <person name="Shiver A.L."/>
            <person name="Deutschbauer A."/>
            <person name="Neff N."/>
            <person name="Sonnenburg J.L."/>
            <person name="Huang K.C."/>
            <person name="Fischbach M.A."/>
        </authorList>
    </citation>
    <scope>NUCLEOTIDE SEQUENCE</scope>
    <source>
        <strain evidence="2">AP11</strain>
    </source>
</reference>
<dbReference type="PANTHER" id="PTHR14859">
    <property type="entry name" value="CALCOFLUOR WHITE HYPERSENSITIVE PROTEIN PRECURSOR"/>
    <property type="match status" value="1"/>
</dbReference>
<evidence type="ECO:0000313" key="3">
    <source>
        <dbReference type="Proteomes" id="UP001059295"/>
    </source>
</evidence>